<dbReference type="Proteomes" id="UP000325797">
    <property type="component" value="Chromosome"/>
</dbReference>
<dbReference type="OrthoDB" id="9809589at2"/>
<keyword evidence="1" id="KW-0732">Signal</keyword>
<evidence type="ECO:0000313" key="3">
    <source>
        <dbReference type="Proteomes" id="UP000325797"/>
    </source>
</evidence>
<proteinExistence type="predicted"/>
<keyword evidence="3" id="KW-1185">Reference proteome</keyword>
<feature type="chain" id="PRO_5023911892" description="Lipoprotein" evidence="1">
    <location>
        <begin position="23"/>
        <end position="172"/>
    </location>
</feature>
<sequence length="172" mass="18615">MRGGLLAIAGFLGLLLATPVEAQDAVRCTEIPDVVAKTRDAIIAAAGQKDFQAFSPLIDRNAFAASVGDDVEPISYWEGLLKQGDDVRPIMAALLKMPCAVYNGAEGEVFTWPSAADLPYQRLTKKEIAALQKLYQGQLADQYIEGPEVGYYVGWRLSINSDGTWSEFVAGD</sequence>
<evidence type="ECO:0000313" key="2">
    <source>
        <dbReference type="EMBL" id="QEX22028.1"/>
    </source>
</evidence>
<name>A0A5J6MWM0_9PROT</name>
<organism evidence="2 3">
    <name type="scientific">Hypericibacter adhaerens</name>
    <dbReference type="NCBI Taxonomy" id="2602016"/>
    <lineage>
        <taxon>Bacteria</taxon>
        <taxon>Pseudomonadati</taxon>
        <taxon>Pseudomonadota</taxon>
        <taxon>Alphaproteobacteria</taxon>
        <taxon>Rhodospirillales</taxon>
        <taxon>Dongiaceae</taxon>
        <taxon>Hypericibacter</taxon>
    </lineage>
</organism>
<dbReference type="RefSeq" id="WP_151117029.1">
    <property type="nucleotide sequence ID" value="NZ_CP042582.1"/>
</dbReference>
<reference evidence="2 3" key="1">
    <citation type="submission" date="2019-08" db="EMBL/GenBank/DDBJ databases">
        <title>Hyperibacter terrae gen. nov., sp. nov. and Hyperibacter viscosus sp. nov., two new members in the family Rhodospirillaceae isolated from the rhizosphere of Hypericum perforatum.</title>
        <authorList>
            <person name="Noviana Z."/>
        </authorList>
    </citation>
    <scope>NUCLEOTIDE SEQUENCE [LARGE SCALE GENOMIC DNA]</scope>
    <source>
        <strain evidence="2 3">R5959</strain>
    </source>
</reference>
<protein>
    <recommendedName>
        <fullName evidence="4">Lipoprotein</fullName>
    </recommendedName>
</protein>
<evidence type="ECO:0000256" key="1">
    <source>
        <dbReference type="SAM" id="SignalP"/>
    </source>
</evidence>
<dbReference type="KEGG" id="hadh:FRZ61_19570"/>
<accession>A0A5J6MWM0</accession>
<gene>
    <name evidence="2" type="ORF">FRZ61_19570</name>
</gene>
<dbReference type="EMBL" id="CP042582">
    <property type="protein sequence ID" value="QEX22028.1"/>
    <property type="molecule type" value="Genomic_DNA"/>
</dbReference>
<evidence type="ECO:0008006" key="4">
    <source>
        <dbReference type="Google" id="ProtNLM"/>
    </source>
</evidence>
<dbReference type="AlphaFoldDB" id="A0A5J6MWM0"/>
<feature type="signal peptide" evidence="1">
    <location>
        <begin position="1"/>
        <end position="22"/>
    </location>
</feature>